<dbReference type="EMBL" id="CATNWA010015815">
    <property type="protein sequence ID" value="CAI9587094.1"/>
    <property type="molecule type" value="Genomic_DNA"/>
</dbReference>
<sequence length="111" mass="13106">MFQSPPWLRVYKIKHLSMQTASINICDRMGRSQDLSEFKRGTMTGYYLFNKSIRELSLLLNIPLSTVSGITSGSNWEQQQLSCCHWTLEQWRHVLWSEESCFSVWQSDRRV</sequence>
<name>A0ABN9EQL0_9NEOB</name>
<reference evidence="1" key="1">
    <citation type="submission" date="2023-05" db="EMBL/GenBank/DDBJ databases">
        <authorList>
            <person name="Stuckert A."/>
        </authorList>
    </citation>
    <scope>NUCLEOTIDE SEQUENCE</scope>
</reference>
<keyword evidence="2" id="KW-1185">Reference proteome</keyword>
<protein>
    <submittedName>
        <fullName evidence="1">Uncharacterized protein</fullName>
    </submittedName>
</protein>
<gene>
    <name evidence="1" type="ORF">SPARVUS_LOCUS10515992</name>
</gene>
<evidence type="ECO:0000313" key="2">
    <source>
        <dbReference type="Proteomes" id="UP001162483"/>
    </source>
</evidence>
<proteinExistence type="predicted"/>
<evidence type="ECO:0000313" key="1">
    <source>
        <dbReference type="EMBL" id="CAI9587094.1"/>
    </source>
</evidence>
<organism evidence="1 2">
    <name type="scientific">Staurois parvus</name>
    <dbReference type="NCBI Taxonomy" id="386267"/>
    <lineage>
        <taxon>Eukaryota</taxon>
        <taxon>Metazoa</taxon>
        <taxon>Chordata</taxon>
        <taxon>Craniata</taxon>
        <taxon>Vertebrata</taxon>
        <taxon>Euteleostomi</taxon>
        <taxon>Amphibia</taxon>
        <taxon>Batrachia</taxon>
        <taxon>Anura</taxon>
        <taxon>Neobatrachia</taxon>
        <taxon>Ranoidea</taxon>
        <taxon>Ranidae</taxon>
        <taxon>Staurois</taxon>
    </lineage>
</organism>
<accession>A0ABN9EQL0</accession>
<dbReference type="Proteomes" id="UP001162483">
    <property type="component" value="Unassembled WGS sequence"/>
</dbReference>
<comment type="caution">
    <text evidence="1">The sequence shown here is derived from an EMBL/GenBank/DDBJ whole genome shotgun (WGS) entry which is preliminary data.</text>
</comment>